<evidence type="ECO:0000313" key="2">
    <source>
        <dbReference type="EMBL" id="SIN44779.1"/>
    </source>
</evidence>
<keyword evidence="3" id="KW-1185">Reference proteome</keyword>
<proteinExistence type="predicted"/>
<dbReference type="InterPro" id="IPR011044">
    <property type="entry name" value="Quino_amine_DH_bsu"/>
</dbReference>
<dbReference type="InterPro" id="IPR015943">
    <property type="entry name" value="WD40/YVTN_repeat-like_dom_sf"/>
</dbReference>
<evidence type="ECO:0008006" key="4">
    <source>
        <dbReference type="Google" id="ProtNLM"/>
    </source>
</evidence>
<dbReference type="RefSeq" id="WP_074318734.1">
    <property type="nucleotide sequence ID" value="NZ_FSQT01000002.1"/>
</dbReference>
<dbReference type="Proteomes" id="UP000185124">
    <property type="component" value="Unassembled WGS sequence"/>
</dbReference>
<dbReference type="AlphaFoldDB" id="A0A1N6BEI4"/>
<dbReference type="InterPro" id="IPR051200">
    <property type="entry name" value="Host-pathogen_enzymatic-act"/>
</dbReference>
<accession>A0A1N6BEI4</accession>
<sequence length="549" mass="57032">MRFRTVARSALASALVAATGLVAAVAPAQAADSSTVLQGVKFVKDIAAGNGRLFISASNQIVVTDDSGTPVGAVTGLAEPHGLAVTPDGSRLYAALNGSNEIAEIDTTALTVTRRFDLAAYPYPTYLSLAGDRLWVGHGPTNSWSGGVVGLDLSATTPEPVRIASGLYGPPKIAAGGSTVVAGENGSSPADLYVYDVSTTPATLRGVLDGHDNNFMYLKDITITADGSRAITAFDSPYRYDIWDTASLTRVGAYGEEPTFVGFPHAVALSPDGAHVIGARASRDRIELAGPRIAVYDAATTTKRHTADNPAGQVVEGALTFSGTDAFTVLYEMSTGRYTLWRLRGATLAASSVTATAPATGTALVPLTVTGRLTLSDGSAPGARPLVVTRRHPDGTSATLAPVTTATDGAFSITDTPPVGGTVHYEVLWDGNSAFRWSQAAATVEVARQPSTLSLTGPSTANTSRQLRFSGVLKTPGRALAPGTTLTVTRILNGEDITTVYLPTVTPADDGTFRFTDTPGAAGEYTYTVRWDGDATFLHARADHVVVVR</sequence>
<dbReference type="PROSITE" id="PS50194">
    <property type="entry name" value="FILAMIN_REPEAT"/>
    <property type="match status" value="1"/>
</dbReference>
<gene>
    <name evidence="2" type="ORF">SAMN04489832_7329</name>
</gene>
<reference evidence="3" key="1">
    <citation type="submission" date="2016-12" db="EMBL/GenBank/DDBJ databases">
        <authorList>
            <person name="Varghese N."/>
            <person name="Submissions S."/>
        </authorList>
    </citation>
    <scope>NUCLEOTIDE SEQUENCE [LARGE SCALE GENOMIC DNA]</scope>
    <source>
        <strain evidence="3">DSM 45599</strain>
    </source>
</reference>
<keyword evidence="1" id="KW-0732">Signal</keyword>
<dbReference type="Gene3D" id="2.130.10.10">
    <property type="entry name" value="YVTN repeat-like/Quinoprotein amine dehydrogenase"/>
    <property type="match status" value="2"/>
</dbReference>
<name>A0A1N6BEI4_9ACTN</name>
<dbReference type="OrthoDB" id="4332189at2"/>
<dbReference type="PANTHER" id="PTHR47197:SF3">
    <property type="entry name" value="DIHYDRO-HEME D1 DEHYDROGENASE"/>
    <property type="match status" value="1"/>
</dbReference>
<organism evidence="2 3">
    <name type="scientific">Micromonospora cremea</name>
    <dbReference type="NCBI Taxonomy" id="709881"/>
    <lineage>
        <taxon>Bacteria</taxon>
        <taxon>Bacillati</taxon>
        <taxon>Actinomycetota</taxon>
        <taxon>Actinomycetes</taxon>
        <taxon>Micromonosporales</taxon>
        <taxon>Micromonosporaceae</taxon>
        <taxon>Micromonospora</taxon>
    </lineage>
</organism>
<feature type="chain" id="PRO_5012816945" description="40-residue YVTN family beta-propeller repeat-containing protein" evidence="1">
    <location>
        <begin position="31"/>
        <end position="549"/>
    </location>
</feature>
<dbReference type="SUPFAM" id="SSF50969">
    <property type="entry name" value="YVTN repeat-like/Quinoprotein amine dehydrogenase"/>
    <property type="match status" value="1"/>
</dbReference>
<evidence type="ECO:0000313" key="3">
    <source>
        <dbReference type="Proteomes" id="UP000185124"/>
    </source>
</evidence>
<evidence type="ECO:0000256" key="1">
    <source>
        <dbReference type="SAM" id="SignalP"/>
    </source>
</evidence>
<dbReference type="STRING" id="709881.SAMN04489832_7329"/>
<dbReference type="InterPro" id="IPR017868">
    <property type="entry name" value="Filamin/ABP280_repeat-like"/>
</dbReference>
<dbReference type="PANTHER" id="PTHR47197">
    <property type="entry name" value="PROTEIN NIRF"/>
    <property type="match status" value="1"/>
</dbReference>
<protein>
    <recommendedName>
        <fullName evidence="4">40-residue YVTN family beta-propeller repeat-containing protein</fullName>
    </recommendedName>
</protein>
<dbReference type="EMBL" id="FSQT01000002">
    <property type="protein sequence ID" value="SIN44779.1"/>
    <property type="molecule type" value="Genomic_DNA"/>
</dbReference>
<feature type="signal peptide" evidence="1">
    <location>
        <begin position="1"/>
        <end position="30"/>
    </location>
</feature>